<dbReference type="Pfam" id="PF00139">
    <property type="entry name" value="Lectin_legB"/>
    <property type="match status" value="1"/>
</dbReference>
<evidence type="ECO:0000256" key="1">
    <source>
        <dbReference type="ARBA" id="ARBA00022729"/>
    </source>
</evidence>
<evidence type="ECO:0000256" key="3">
    <source>
        <dbReference type="ARBA" id="ARBA00022837"/>
    </source>
</evidence>
<dbReference type="SUPFAM" id="SSF141072">
    <property type="entry name" value="CalX-like"/>
    <property type="match status" value="2"/>
</dbReference>
<dbReference type="InterPro" id="IPR025592">
    <property type="entry name" value="DUF4347"/>
</dbReference>
<dbReference type="GO" id="GO:0016740">
    <property type="term" value="F:transferase activity"/>
    <property type="evidence" value="ECO:0007669"/>
    <property type="project" value="UniProtKB-KW"/>
</dbReference>
<keyword evidence="2" id="KW-0677">Repeat</keyword>
<dbReference type="AlphaFoldDB" id="A0A2T1LWW8"/>
<keyword evidence="5" id="KW-0808">Transferase</keyword>
<dbReference type="Proteomes" id="UP000239001">
    <property type="component" value="Unassembled WGS sequence"/>
</dbReference>
<evidence type="ECO:0000259" key="4">
    <source>
        <dbReference type="SMART" id="SM00237"/>
    </source>
</evidence>
<dbReference type="Pfam" id="PF07995">
    <property type="entry name" value="GSDH"/>
    <property type="match status" value="2"/>
</dbReference>
<proteinExistence type="predicted"/>
<dbReference type="SMART" id="SM00237">
    <property type="entry name" value="Calx_beta"/>
    <property type="match status" value="2"/>
</dbReference>
<dbReference type="GO" id="GO:0016020">
    <property type="term" value="C:membrane"/>
    <property type="evidence" value="ECO:0007669"/>
    <property type="project" value="InterPro"/>
</dbReference>
<dbReference type="InterPro" id="IPR003644">
    <property type="entry name" value="Calx_beta"/>
</dbReference>
<comment type="caution">
    <text evidence="5">The sequence shown here is derived from an EMBL/GenBank/DDBJ whole genome shotgun (WGS) entry which is preliminary data.</text>
</comment>
<dbReference type="GO" id="GO:0007154">
    <property type="term" value="P:cell communication"/>
    <property type="evidence" value="ECO:0007669"/>
    <property type="project" value="InterPro"/>
</dbReference>
<dbReference type="Gene3D" id="2.60.120.200">
    <property type="match status" value="1"/>
</dbReference>
<evidence type="ECO:0000313" key="6">
    <source>
        <dbReference type="Proteomes" id="UP000239001"/>
    </source>
</evidence>
<dbReference type="Gene3D" id="2.120.10.30">
    <property type="entry name" value="TolB, C-terminal domain"/>
    <property type="match status" value="1"/>
</dbReference>
<dbReference type="GO" id="GO:0030246">
    <property type="term" value="F:carbohydrate binding"/>
    <property type="evidence" value="ECO:0007669"/>
    <property type="project" value="InterPro"/>
</dbReference>
<dbReference type="PANTHER" id="PTHR19328:SF13">
    <property type="entry name" value="HIPL1 PROTEIN"/>
    <property type="match status" value="1"/>
</dbReference>
<dbReference type="SUPFAM" id="SSF50952">
    <property type="entry name" value="Soluble quinoprotein glucose dehydrogenase"/>
    <property type="match status" value="1"/>
</dbReference>
<evidence type="ECO:0000256" key="2">
    <source>
        <dbReference type="ARBA" id="ARBA00022737"/>
    </source>
</evidence>
<dbReference type="InterPro" id="IPR011041">
    <property type="entry name" value="Quinoprot_gluc/sorb_DH_b-prop"/>
</dbReference>
<reference evidence="5 6" key="2">
    <citation type="submission" date="2018-03" db="EMBL/GenBank/DDBJ databases">
        <authorList>
            <person name="Keele B.F."/>
        </authorList>
    </citation>
    <scope>NUCLEOTIDE SEQUENCE [LARGE SCALE GENOMIC DNA]</scope>
    <source>
        <strain evidence="5 6">CCALA 016</strain>
    </source>
</reference>
<gene>
    <name evidence="5" type="ORF">C7H19_13320</name>
</gene>
<dbReference type="Gene3D" id="2.60.40.2030">
    <property type="match status" value="2"/>
</dbReference>
<dbReference type="RefSeq" id="WP_106457368.1">
    <property type="nucleotide sequence ID" value="NZ_PXOH01000013.1"/>
</dbReference>
<dbReference type="SUPFAM" id="SSF49899">
    <property type="entry name" value="Concanavalin A-like lectins/glucanases"/>
    <property type="match status" value="1"/>
</dbReference>
<keyword evidence="6" id="KW-1185">Reference proteome</keyword>
<dbReference type="InterPro" id="IPR001220">
    <property type="entry name" value="Legume_lectin_dom"/>
</dbReference>
<name>A0A2T1LWW8_9CHRO</name>
<dbReference type="CDD" id="cd06899">
    <property type="entry name" value="lectin_legume_LecRK_Arcelin_ConA"/>
    <property type="match status" value="1"/>
</dbReference>
<dbReference type="InterPro" id="IPR038081">
    <property type="entry name" value="CalX-like_sf"/>
</dbReference>
<dbReference type="InterPro" id="IPR012938">
    <property type="entry name" value="Glc/Sorbosone_DH"/>
</dbReference>
<dbReference type="OrthoDB" id="9770043at2"/>
<organism evidence="5 6">
    <name type="scientific">Aphanothece hegewaldii CCALA 016</name>
    <dbReference type="NCBI Taxonomy" id="2107694"/>
    <lineage>
        <taxon>Bacteria</taxon>
        <taxon>Bacillati</taxon>
        <taxon>Cyanobacteriota</taxon>
        <taxon>Cyanophyceae</taxon>
        <taxon>Oscillatoriophycideae</taxon>
        <taxon>Chroococcales</taxon>
        <taxon>Aphanothecaceae</taxon>
        <taxon>Aphanothece</taxon>
    </lineage>
</organism>
<dbReference type="PROSITE" id="PS00307">
    <property type="entry name" value="LECTIN_LEGUME_BETA"/>
    <property type="match status" value="1"/>
</dbReference>
<protein>
    <submittedName>
        <fullName evidence="5">Crotonobetainyl-CoA--carnitine CoA-transferase</fullName>
    </submittedName>
</protein>
<feature type="domain" description="Calx-beta" evidence="4">
    <location>
        <begin position="510"/>
        <end position="613"/>
    </location>
</feature>
<accession>A0A2T1LWW8</accession>
<evidence type="ECO:0000313" key="5">
    <source>
        <dbReference type="EMBL" id="PSF36651.1"/>
    </source>
</evidence>
<reference evidence="5 6" key="1">
    <citation type="submission" date="2018-03" db="EMBL/GenBank/DDBJ databases">
        <title>The ancient ancestry and fast evolution of plastids.</title>
        <authorList>
            <person name="Moore K.R."/>
            <person name="Magnabosco C."/>
            <person name="Momper L."/>
            <person name="Gold D.A."/>
            <person name="Bosak T."/>
            <person name="Fournier G.P."/>
        </authorList>
    </citation>
    <scope>NUCLEOTIDE SEQUENCE [LARGE SCALE GENOMIC DNA]</scope>
    <source>
        <strain evidence="5 6">CCALA 016</strain>
    </source>
</reference>
<keyword evidence="3" id="KW-0106">Calcium</keyword>
<dbReference type="Pfam" id="PF14252">
    <property type="entry name" value="DUF4347"/>
    <property type="match status" value="1"/>
</dbReference>
<dbReference type="PANTHER" id="PTHR19328">
    <property type="entry name" value="HEDGEHOG-INTERACTING PROTEIN"/>
    <property type="match status" value="1"/>
</dbReference>
<sequence length="1061" mass="115454">MNFKENNQTNEEPFLNSLVFIDPAITDYYSLISQVKASEVILLDSSRDGIEQITETLANRNNITDIHLISHGQVGNVQLGSAILNINTLATYTDDFQKWSKSLTPDADLLFYGCNVAASEEGLQLLQQMSQLINADLAASLDLTGSAILDGDWELEVTTGNIETSIAFEAQITYNSVLDLSFNYSNFASTNGLTLNGNAATVRKVLQITPASTDQVGSVFYNNALTVDGDTSFQTHFQFSLKRGQKTKGAHGFVFMLQNSQSNVNALGKYGSYLGYGSYSTTKPVISKSLAVEFDTYKNLWDNNGNHVAILRDGNVKTALAQGNPSFDLNSGNPINAWIDYDAITDQLRVFLSETTIKPIIPLISYTTDLSSIVGSKAYVGFSAGTRKRFNAQNIENWEFNQTQSTNAGTIALAENPILLSEGNQTATVTFIRTGGSSGQASVNYTTVDQKAKAGEDYIANNGVITFANGETSKTLEISLIDDTISEGVESFNLAIDNSVGATLGTKRTTLIKLVDNDRTSRQLLFELPTFTVEENSGQATVNVILNGKPSTTPVTVNYTTTDDTAIGGIDYTTTNGTLTFASGEIVKTITVPIIDNLTSTLDLNKTFKVSLNTPNGAILGTFNNTIKINIADDDNAFSREAIVSGLIDPTAFAWTPDNNRLYIAQKNGIVRLYHNGSLLATPFIDISAQVNNIRDRGLLSIAVHPEFDSGKPYVYLLFTYDPPEVYDPNNVNNPNTLAGPDEMGNRPSRLIRVTADPSTNYTTALANSEVVILGKNSTWANISRPDLDSTNDITIPPSGITSTGVNIPDYLTTDSQSHSVGMVRFAPDGSLYVSNADGASYGRVDPRGVRVQDIDNLSGKIIRIDPLTGEGLPDNPFEDGDRNSNRSKVYDYGLRNPFRFTFHPTTHDIYIGDLGWTTWEEINRGRGANFGWPYYEGGNGTNIQQNGYSTLPQAQDFYNSGQSVTAPIYGIEHLPDVSGLIMGDFYQGTTFPSIYQGALFFTDINYGTVNAAIVDDLGIQSIQQFATGLPGIVQLSYGPDNSLYYADIIQGKIYKWSYNG</sequence>
<dbReference type="Pfam" id="PF03160">
    <property type="entry name" value="Calx-beta"/>
    <property type="match status" value="1"/>
</dbReference>
<dbReference type="InterPro" id="IPR011042">
    <property type="entry name" value="6-blade_b-propeller_TolB-like"/>
</dbReference>
<feature type="domain" description="Calx-beta" evidence="4">
    <location>
        <begin position="393"/>
        <end position="497"/>
    </location>
</feature>
<dbReference type="InterPro" id="IPR019825">
    <property type="entry name" value="Lectin_legB_Mn/Ca_BS"/>
</dbReference>
<keyword evidence="1" id="KW-0732">Signal</keyword>
<dbReference type="InterPro" id="IPR013320">
    <property type="entry name" value="ConA-like_dom_sf"/>
</dbReference>
<dbReference type="EMBL" id="PXOH01000013">
    <property type="protein sequence ID" value="PSF36651.1"/>
    <property type="molecule type" value="Genomic_DNA"/>
</dbReference>